<proteinExistence type="predicted"/>
<dbReference type="EMBL" id="BMAO01017262">
    <property type="protein sequence ID" value="GFR14475.1"/>
    <property type="molecule type" value="Genomic_DNA"/>
</dbReference>
<keyword evidence="2" id="KW-1185">Reference proteome</keyword>
<dbReference type="Proteomes" id="UP000887116">
    <property type="component" value="Unassembled WGS sequence"/>
</dbReference>
<sequence>MANLLSAIPNHKNSQNIVIVQSMFITVMILKVSQILDPDQASDITKRSKRTSGGKNANELYEIRTGKTAFNAN</sequence>
<evidence type="ECO:0000313" key="1">
    <source>
        <dbReference type="EMBL" id="GFR14475.1"/>
    </source>
</evidence>
<reference evidence="1" key="1">
    <citation type="submission" date="2020-07" db="EMBL/GenBank/DDBJ databases">
        <title>Multicomponent nature underlies the extraordinary mechanical properties of spider dragline silk.</title>
        <authorList>
            <person name="Kono N."/>
            <person name="Nakamura H."/>
            <person name="Mori M."/>
            <person name="Yoshida Y."/>
            <person name="Ohtoshi R."/>
            <person name="Malay A.D."/>
            <person name="Moran D.A.P."/>
            <person name="Tomita M."/>
            <person name="Numata K."/>
            <person name="Arakawa K."/>
        </authorList>
    </citation>
    <scope>NUCLEOTIDE SEQUENCE</scope>
</reference>
<comment type="caution">
    <text evidence="1">The sequence shown here is derived from an EMBL/GenBank/DDBJ whole genome shotgun (WGS) entry which is preliminary data.</text>
</comment>
<dbReference type="OrthoDB" id="8063574at2759"/>
<gene>
    <name evidence="1" type="ORF">TNCT_572831</name>
</gene>
<protein>
    <submittedName>
        <fullName evidence="1">Uncharacterized protein</fullName>
    </submittedName>
</protein>
<organism evidence="1 2">
    <name type="scientific">Trichonephila clavata</name>
    <name type="common">Joro spider</name>
    <name type="synonym">Nephila clavata</name>
    <dbReference type="NCBI Taxonomy" id="2740835"/>
    <lineage>
        <taxon>Eukaryota</taxon>
        <taxon>Metazoa</taxon>
        <taxon>Ecdysozoa</taxon>
        <taxon>Arthropoda</taxon>
        <taxon>Chelicerata</taxon>
        <taxon>Arachnida</taxon>
        <taxon>Araneae</taxon>
        <taxon>Araneomorphae</taxon>
        <taxon>Entelegynae</taxon>
        <taxon>Araneoidea</taxon>
        <taxon>Nephilidae</taxon>
        <taxon>Trichonephila</taxon>
    </lineage>
</organism>
<name>A0A8X6J038_TRICU</name>
<dbReference type="AlphaFoldDB" id="A0A8X6J038"/>
<evidence type="ECO:0000313" key="2">
    <source>
        <dbReference type="Proteomes" id="UP000887116"/>
    </source>
</evidence>
<accession>A0A8X6J038</accession>